<feature type="domain" description="AIG1-type G" evidence="4">
    <location>
        <begin position="61"/>
        <end position="124"/>
    </location>
</feature>
<dbReference type="InterPro" id="IPR006703">
    <property type="entry name" value="G_AIG1"/>
</dbReference>
<comment type="caution">
    <text evidence="5">The sequence shown here is derived from an EMBL/GenBank/DDBJ whole genome shotgun (WGS) entry which is preliminary data.</text>
</comment>
<keyword evidence="2" id="KW-0342">GTP-binding</keyword>
<evidence type="ECO:0000256" key="1">
    <source>
        <dbReference type="ARBA" id="ARBA00022741"/>
    </source>
</evidence>
<reference evidence="5" key="1">
    <citation type="submission" date="2023-03" db="EMBL/GenBank/DDBJ databases">
        <title>Chromosome-scale reference genome and RAD-based genetic map of yellow starthistle (Centaurea solstitialis) reveal putative structural variation and QTLs associated with invader traits.</title>
        <authorList>
            <person name="Reatini B."/>
            <person name="Cang F.A."/>
            <person name="Jiang Q."/>
            <person name="Mckibben M.T.W."/>
            <person name="Barker M.S."/>
            <person name="Rieseberg L.H."/>
            <person name="Dlugosch K.M."/>
        </authorList>
    </citation>
    <scope>NUCLEOTIDE SEQUENCE</scope>
    <source>
        <strain evidence="5">CAN-66</strain>
        <tissue evidence="5">Leaf</tissue>
    </source>
</reference>
<dbReference type="Proteomes" id="UP001172457">
    <property type="component" value="Chromosome 2"/>
</dbReference>
<proteinExistence type="predicted"/>
<feature type="coiled-coil region" evidence="3">
    <location>
        <begin position="167"/>
        <end position="198"/>
    </location>
</feature>
<evidence type="ECO:0000313" key="6">
    <source>
        <dbReference type="Proteomes" id="UP001172457"/>
    </source>
</evidence>
<dbReference type="PANTHER" id="PTHR10903">
    <property type="entry name" value="GTPASE, IMAP FAMILY MEMBER-RELATED"/>
    <property type="match status" value="1"/>
</dbReference>
<evidence type="ECO:0000256" key="3">
    <source>
        <dbReference type="SAM" id="Coils"/>
    </source>
</evidence>
<dbReference type="Pfam" id="PF04548">
    <property type="entry name" value="AIG1"/>
    <property type="match status" value="1"/>
</dbReference>
<keyword evidence="1" id="KW-0547">Nucleotide-binding</keyword>
<protein>
    <recommendedName>
        <fullName evidence="4">AIG1-type G domain-containing protein</fullName>
    </recommendedName>
</protein>
<evidence type="ECO:0000256" key="2">
    <source>
        <dbReference type="ARBA" id="ARBA00023134"/>
    </source>
</evidence>
<name>A0AA38TQR6_9ASTR</name>
<dbReference type="EMBL" id="JARYMX010000002">
    <property type="protein sequence ID" value="KAJ9559841.1"/>
    <property type="molecule type" value="Genomic_DNA"/>
</dbReference>
<dbReference type="PANTHER" id="PTHR10903:SF184">
    <property type="entry name" value="GTP-BINDING PROTEIN A"/>
    <property type="match status" value="1"/>
</dbReference>
<dbReference type="InterPro" id="IPR045058">
    <property type="entry name" value="GIMA/IAN/Toc"/>
</dbReference>
<keyword evidence="6" id="KW-1185">Reference proteome</keyword>
<dbReference type="AlphaFoldDB" id="A0AA38TQR6"/>
<accession>A0AA38TQR6</accession>
<gene>
    <name evidence="5" type="ORF">OSB04_005001</name>
</gene>
<sequence>MVVAGDRSDGGGGRRSERCWFQVAAAVVLSCGGDVYRFWVSDGLRQRFPVVSGDAFRRSPAKDIIRLCGNRCVLFDNRTKDETKKADQVQQLLAHVNKVLETNGGEPYTNDIFIEMKKREKAYQGNSKEEHKRHDEWFEQFIDMIELRFINLRLEFERVLFEERTARAKAEREAKAAMKKAEDDIKKLRKELKDAKEQSSNGCVIL</sequence>
<dbReference type="GO" id="GO:0005525">
    <property type="term" value="F:GTP binding"/>
    <property type="evidence" value="ECO:0007669"/>
    <property type="project" value="UniProtKB-KW"/>
</dbReference>
<dbReference type="InterPro" id="IPR027417">
    <property type="entry name" value="P-loop_NTPase"/>
</dbReference>
<organism evidence="5 6">
    <name type="scientific">Centaurea solstitialis</name>
    <name type="common">yellow star-thistle</name>
    <dbReference type="NCBI Taxonomy" id="347529"/>
    <lineage>
        <taxon>Eukaryota</taxon>
        <taxon>Viridiplantae</taxon>
        <taxon>Streptophyta</taxon>
        <taxon>Embryophyta</taxon>
        <taxon>Tracheophyta</taxon>
        <taxon>Spermatophyta</taxon>
        <taxon>Magnoliopsida</taxon>
        <taxon>eudicotyledons</taxon>
        <taxon>Gunneridae</taxon>
        <taxon>Pentapetalae</taxon>
        <taxon>asterids</taxon>
        <taxon>campanulids</taxon>
        <taxon>Asterales</taxon>
        <taxon>Asteraceae</taxon>
        <taxon>Carduoideae</taxon>
        <taxon>Cardueae</taxon>
        <taxon>Centaureinae</taxon>
        <taxon>Centaurea</taxon>
    </lineage>
</organism>
<dbReference type="Gene3D" id="3.40.50.300">
    <property type="entry name" value="P-loop containing nucleotide triphosphate hydrolases"/>
    <property type="match status" value="1"/>
</dbReference>
<evidence type="ECO:0000313" key="5">
    <source>
        <dbReference type="EMBL" id="KAJ9559841.1"/>
    </source>
</evidence>
<keyword evidence="3" id="KW-0175">Coiled coil</keyword>
<dbReference type="PROSITE" id="PS51257">
    <property type="entry name" value="PROKAR_LIPOPROTEIN"/>
    <property type="match status" value="1"/>
</dbReference>
<evidence type="ECO:0000259" key="4">
    <source>
        <dbReference type="Pfam" id="PF04548"/>
    </source>
</evidence>